<name>A0AA96GRH1_9BACT</name>
<dbReference type="Proteomes" id="UP001302494">
    <property type="component" value="Chromosome"/>
</dbReference>
<dbReference type="Pfam" id="PF00072">
    <property type="entry name" value="Response_reg"/>
    <property type="match status" value="1"/>
</dbReference>
<dbReference type="Pfam" id="PF00571">
    <property type="entry name" value="CBS"/>
    <property type="match status" value="1"/>
</dbReference>
<evidence type="ECO:0000256" key="2">
    <source>
        <dbReference type="PROSITE-ProRule" id="PRU00703"/>
    </source>
</evidence>
<dbReference type="InterPro" id="IPR001789">
    <property type="entry name" value="Sig_transdc_resp-reg_receiver"/>
</dbReference>
<organism evidence="5 6">
    <name type="scientific">Candidatus Nitrospira neomarina</name>
    <dbReference type="NCBI Taxonomy" id="3020899"/>
    <lineage>
        <taxon>Bacteria</taxon>
        <taxon>Pseudomonadati</taxon>
        <taxon>Nitrospirota</taxon>
        <taxon>Nitrospiria</taxon>
        <taxon>Nitrospirales</taxon>
        <taxon>Nitrospiraceae</taxon>
        <taxon>Nitrospira</taxon>
    </lineage>
</organism>
<dbReference type="PROSITE" id="PS51371">
    <property type="entry name" value="CBS"/>
    <property type="match status" value="1"/>
</dbReference>
<keyword evidence="2" id="KW-0129">CBS domain</keyword>
<dbReference type="InterPro" id="IPR011006">
    <property type="entry name" value="CheY-like_superfamily"/>
</dbReference>
<dbReference type="Gene3D" id="3.40.50.2300">
    <property type="match status" value="1"/>
</dbReference>
<gene>
    <name evidence="5" type="ORF">PQG83_00290</name>
</gene>
<dbReference type="PROSITE" id="PS50110">
    <property type="entry name" value="RESPONSE_REGULATORY"/>
    <property type="match status" value="1"/>
</dbReference>
<dbReference type="SUPFAM" id="SSF52172">
    <property type="entry name" value="CheY-like"/>
    <property type="match status" value="1"/>
</dbReference>
<sequence>MNHLFSSSPLAEDLMNSAAVPLRPGRFEKGLALQFLSGQYSGWPVVDSTREILGVVTELRLLQACSRVNSLDELRVEDTMTTPVYVFEQDPLDVVMKGMLHSQVLRMPVVRDRQLVGVISRGEVLRHSLPFSSPSSQFVFSCAWCERVHDPSEGGDGTEAWQVLDAYLSRHQLTFSDIEPAQTYCPSCLEILQTLRTTSPSVSTVETEAQGQEVRPCLLVVDDDPSISGLLDQALQEWGYEVLVARNGREGLDLLGGRCVDGILLDMHMPIMDGRTMLDELRWLGYQMPVLMMSGASEEPLLRRMVQEGAQGFFLKPFHLVSVQQACRKILQNDGVKAEAASRFHVT</sequence>
<evidence type="ECO:0000313" key="5">
    <source>
        <dbReference type="EMBL" id="WNM62216.1"/>
    </source>
</evidence>
<dbReference type="Gene3D" id="3.10.580.10">
    <property type="entry name" value="CBS-domain"/>
    <property type="match status" value="1"/>
</dbReference>
<evidence type="ECO:0000259" key="3">
    <source>
        <dbReference type="PROSITE" id="PS50110"/>
    </source>
</evidence>
<dbReference type="CDD" id="cd00156">
    <property type="entry name" value="REC"/>
    <property type="match status" value="1"/>
</dbReference>
<dbReference type="SMART" id="SM00448">
    <property type="entry name" value="REC"/>
    <property type="match status" value="1"/>
</dbReference>
<dbReference type="InterPro" id="IPR046342">
    <property type="entry name" value="CBS_dom_sf"/>
</dbReference>
<accession>A0AA96GRH1</accession>
<dbReference type="GO" id="GO:0000160">
    <property type="term" value="P:phosphorelay signal transduction system"/>
    <property type="evidence" value="ECO:0007669"/>
    <property type="project" value="InterPro"/>
</dbReference>
<protein>
    <submittedName>
        <fullName evidence="5">Response regulator</fullName>
    </submittedName>
</protein>
<proteinExistence type="predicted"/>
<evidence type="ECO:0000313" key="6">
    <source>
        <dbReference type="Proteomes" id="UP001302494"/>
    </source>
</evidence>
<feature type="modified residue" description="4-aspartylphosphate" evidence="1">
    <location>
        <position position="266"/>
    </location>
</feature>
<feature type="domain" description="Response regulatory" evidence="3">
    <location>
        <begin position="217"/>
        <end position="331"/>
    </location>
</feature>
<dbReference type="SUPFAM" id="SSF54631">
    <property type="entry name" value="CBS-domain pair"/>
    <property type="match status" value="1"/>
</dbReference>
<evidence type="ECO:0000259" key="4">
    <source>
        <dbReference type="PROSITE" id="PS51371"/>
    </source>
</evidence>
<evidence type="ECO:0000256" key="1">
    <source>
        <dbReference type="PROSITE-ProRule" id="PRU00169"/>
    </source>
</evidence>
<keyword evidence="1" id="KW-0597">Phosphoprotein</keyword>
<dbReference type="PANTHER" id="PTHR43228:SF1">
    <property type="entry name" value="TWO-COMPONENT RESPONSE REGULATOR ARR22"/>
    <property type="match status" value="1"/>
</dbReference>
<keyword evidence="6" id="KW-1185">Reference proteome</keyword>
<dbReference type="KEGG" id="nneo:PQG83_00290"/>
<dbReference type="InterPro" id="IPR052048">
    <property type="entry name" value="ST_Response_Regulator"/>
</dbReference>
<reference evidence="5 6" key="1">
    <citation type="submission" date="2023-01" db="EMBL/GenBank/DDBJ databases">
        <title>Cultivation and genomic characterization of new, ubiquitous marine nitrite-oxidizing bacteria from the Nitrospirales.</title>
        <authorList>
            <person name="Mueller A.J."/>
            <person name="Daebeler A."/>
            <person name="Herbold C.W."/>
            <person name="Kirkegaard R.H."/>
            <person name="Daims H."/>
        </authorList>
    </citation>
    <scope>NUCLEOTIDE SEQUENCE [LARGE SCALE GENOMIC DNA]</scope>
    <source>
        <strain evidence="5 6">DK</strain>
    </source>
</reference>
<feature type="domain" description="CBS" evidence="4">
    <location>
        <begin position="79"/>
        <end position="135"/>
    </location>
</feature>
<dbReference type="EMBL" id="CP116968">
    <property type="protein sequence ID" value="WNM62216.1"/>
    <property type="molecule type" value="Genomic_DNA"/>
</dbReference>
<dbReference type="RefSeq" id="WP_312745385.1">
    <property type="nucleotide sequence ID" value="NZ_CP116968.1"/>
</dbReference>
<dbReference type="InterPro" id="IPR000644">
    <property type="entry name" value="CBS_dom"/>
</dbReference>
<dbReference type="AlphaFoldDB" id="A0AA96GRH1"/>
<dbReference type="PANTHER" id="PTHR43228">
    <property type="entry name" value="TWO-COMPONENT RESPONSE REGULATOR"/>
    <property type="match status" value="1"/>
</dbReference>
<dbReference type="CDD" id="cd02205">
    <property type="entry name" value="CBS_pair_SF"/>
    <property type="match status" value="1"/>
</dbReference>